<evidence type="ECO:0000313" key="2">
    <source>
        <dbReference type="EMBL" id="KAJ7394083.1"/>
    </source>
</evidence>
<feature type="transmembrane region" description="Helical" evidence="1">
    <location>
        <begin position="28"/>
        <end position="50"/>
    </location>
</feature>
<dbReference type="EMBL" id="MU825397">
    <property type="protein sequence ID" value="KAJ7394083.1"/>
    <property type="molecule type" value="Genomic_DNA"/>
</dbReference>
<gene>
    <name evidence="2" type="ORF">OS493_003759</name>
</gene>
<organism evidence="2 3">
    <name type="scientific">Desmophyllum pertusum</name>
    <dbReference type="NCBI Taxonomy" id="174260"/>
    <lineage>
        <taxon>Eukaryota</taxon>
        <taxon>Metazoa</taxon>
        <taxon>Cnidaria</taxon>
        <taxon>Anthozoa</taxon>
        <taxon>Hexacorallia</taxon>
        <taxon>Scleractinia</taxon>
        <taxon>Caryophylliina</taxon>
        <taxon>Caryophylliidae</taxon>
        <taxon>Desmophyllum</taxon>
    </lineage>
</organism>
<keyword evidence="1" id="KW-0812">Transmembrane</keyword>
<protein>
    <submittedName>
        <fullName evidence="2">Uncharacterized protein</fullName>
    </submittedName>
</protein>
<keyword evidence="1" id="KW-1133">Transmembrane helix</keyword>
<comment type="caution">
    <text evidence="2">The sequence shown here is derived from an EMBL/GenBank/DDBJ whole genome shotgun (WGS) entry which is preliminary data.</text>
</comment>
<dbReference type="Proteomes" id="UP001163046">
    <property type="component" value="Unassembled WGS sequence"/>
</dbReference>
<dbReference type="AlphaFoldDB" id="A0A9X0A631"/>
<dbReference type="OrthoDB" id="10447049at2759"/>
<reference evidence="2" key="1">
    <citation type="submission" date="2023-01" db="EMBL/GenBank/DDBJ databases">
        <title>Genome assembly of the deep-sea coral Lophelia pertusa.</title>
        <authorList>
            <person name="Herrera S."/>
            <person name="Cordes E."/>
        </authorList>
    </citation>
    <scope>NUCLEOTIDE SEQUENCE</scope>
    <source>
        <strain evidence="2">USNM1676648</strain>
        <tissue evidence="2">Polyp</tissue>
    </source>
</reference>
<keyword evidence="3" id="KW-1185">Reference proteome</keyword>
<proteinExistence type="predicted"/>
<evidence type="ECO:0000313" key="3">
    <source>
        <dbReference type="Proteomes" id="UP001163046"/>
    </source>
</evidence>
<sequence length="75" mass="8517">MYNGQLNKTANRTNDCHGDGSFNEECEINVAVVIVVVLVIVAWFIGYLFLQKVEERKEKTIKSSVGQKRQEFALP</sequence>
<keyword evidence="1" id="KW-0472">Membrane</keyword>
<accession>A0A9X0A631</accession>
<name>A0A9X0A631_9CNID</name>
<evidence type="ECO:0000256" key="1">
    <source>
        <dbReference type="SAM" id="Phobius"/>
    </source>
</evidence>